<accession>A0ABP8LFR2</accession>
<evidence type="ECO:0000313" key="2">
    <source>
        <dbReference type="Proteomes" id="UP001500622"/>
    </source>
</evidence>
<gene>
    <name evidence="1" type="ORF">GCM10023169_30350</name>
</gene>
<comment type="caution">
    <text evidence="1">The sequence shown here is derived from an EMBL/GenBank/DDBJ whole genome shotgun (WGS) entry which is preliminary data.</text>
</comment>
<name>A0ABP8LFR2_9MICO</name>
<keyword evidence="2" id="KW-1185">Reference proteome</keyword>
<organism evidence="1 2">
    <name type="scientific">Georgenia halophila</name>
    <dbReference type="NCBI Taxonomy" id="620889"/>
    <lineage>
        <taxon>Bacteria</taxon>
        <taxon>Bacillati</taxon>
        <taxon>Actinomycetota</taxon>
        <taxon>Actinomycetes</taxon>
        <taxon>Micrococcales</taxon>
        <taxon>Bogoriellaceae</taxon>
        <taxon>Georgenia</taxon>
    </lineage>
</organism>
<reference evidence="2" key="1">
    <citation type="journal article" date="2019" name="Int. J. Syst. Evol. Microbiol.">
        <title>The Global Catalogue of Microorganisms (GCM) 10K type strain sequencing project: providing services to taxonomists for standard genome sequencing and annotation.</title>
        <authorList>
            <consortium name="The Broad Institute Genomics Platform"/>
            <consortium name="The Broad Institute Genome Sequencing Center for Infectious Disease"/>
            <person name="Wu L."/>
            <person name="Ma J."/>
        </authorList>
    </citation>
    <scope>NUCLEOTIDE SEQUENCE [LARGE SCALE GENOMIC DNA]</scope>
    <source>
        <strain evidence="2">JCM 17810</strain>
    </source>
</reference>
<evidence type="ECO:0000313" key="1">
    <source>
        <dbReference type="EMBL" id="GAA4428814.1"/>
    </source>
</evidence>
<proteinExistence type="predicted"/>
<sequence>MAVTTTLETAPDVDVYADLTVWCTDLECPADVVDGFCAACGAQDHEAF</sequence>
<dbReference type="Proteomes" id="UP001500622">
    <property type="component" value="Unassembled WGS sequence"/>
</dbReference>
<protein>
    <submittedName>
        <fullName evidence="1">Uncharacterized protein</fullName>
    </submittedName>
</protein>
<dbReference type="RefSeq" id="WP_345217111.1">
    <property type="nucleotide sequence ID" value="NZ_BAABGN010000012.1"/>
</dbReference>
<dbReference type="EMBL" id="BAABGN010000012">
    <property type="protein sequence ID" value="GAA4428814.1"/>
    <property type="molecule type" value="Genomic_DNA"/>
</dbReference>